<dbReference type="InterPro" id="IPR015943">
    <property type="entry name" value="WD40/YVTN_repeat-like_dom_sf"/>
</dbReference>
<accession>A0ABW7ZAZ9</accession>
<dbReference type="SUPFAM" id="SSF52540">
    <property type="entry name" value="P-loop containing nucleoside triphosphate hydrolases"/>
    <property type="match status" value="1"/>
</dbReference>
<organism evidence="4 5">
    <name type="scientific">Nonomuraea typhae</name>
    <dbReference type="NCBI Taxonomy" id="2603600"/>
    <lineage>
        <taxon>Bacteria</taxon>
        <taxon>Bacillati</taxon>
        <taxon>Actinomycetota</taxon>
        <taxon>Actinomycetes</taxon>
        <taxon>Streptosporangiales</taxon>
        <taxon>Streptosporangiaceae</taxon>
        <taxon>Nonomuraea</taxon>
    </lineage>
</organism>
<gene>
    <name evidence="4" type="ORF">ACIBG2_45315</name>
</gene>
<proteinExistence type="predicted"/>
<feature type="domain" description="Novel STAND NTPase 1" evidence="3">
    <location>
        <begin position="99"/>
        <end position="171"/>
    </location>
</feature>
<dbReference type="InterPro" id="IPR027417">
    <property type="entry name" value="P-loop_NTPase"/>
</dbReference>
<reference evidence="4 5" key="1">
    <citation type="submission" date="2024-10" db="EMBL/GenBank/DDBJ databases">
        <title>The Natural Products Discovery Center: Release of the First 8490 Sequenced Strains for Exploring Actinobacteria Biosynthetic Diversity.</title>
        <authorList>
            <person name="Kalkreuter E."/>
            <person name="Kautsar S.A."/>
            <person name="Yang D."/>
            <person name="Bader C.D."/>
            <person name="Teijaro C.N."/>
            <person name="Fluegel L."/>
            <person name="Davis C.M."/>
            <person name="Simpson J.R."/>
            <person name="Lauterbach L."/>
            <person name="Steele A.D."/>
            <person name="Gui C."/>
            <person name="Meng S."/>
            <person name="Li G."/>
            <person name="Viehrig K."/>
            <person name="Ye F."/>
            <person name="Su P."/>
            <person name="Kiefer A.F."/>
            <person name="Nichols A."/>
            <person name="Cepeda A.J."/>
            <person name="Yan W."/>
            <person name="Fan B."/>
            <person name="Jiang Y."/>
            <person name="Adhikari A."/>
            <person name="Zheng C.-J."/>
            <person name="Schuster L."/>
            <person name="Cowan T.M."/>
            <person name="Smanski M.J."/>
            <person name="Chevrette M.G."/>
            <person name="De Carvalho L.P.S."/>
            <person name="Shen B."/>
        </authorList>
    </citation>
    <scope>NUCLEOTIDE SEQUENCE [LARGE SCALE GENOMIC DNA]</scope>
    <source>
        <strain evidence="4 5">NPDC050545</strain>
    </source>
</reference>
<dbReference type="PROSITE" id="PS50082">
    <property type="entry name" value="WD_REPEATS_2"/>
    <property type="match status" value="1"/>
</dbReference>
<dbReference type="PANTHER" id="PTHR19879">
    <property type="entry name" value="TRANSCRIPTION INITIATION FACTOR TFIID"/>
    <property type="match status" value="1"/>
</dbReference>
<dbReference type="SMART" id="SM00320">
    <property type="entry name" value="WD40"/>
    <property type="match status" value="4"/>
</dbReference>
<dbReference type="Gene3D" id="2.130.10.10">
    <property type="entry name" value="YVTN repeat-like/Quinoprotein amine dehydrogenase"/>
    <property type="match status" value="3"/>
</dbReference>
<dbReference type="SUPFAM" id="SSF82171">
    <property type="entry name" value="DPP6 N-terminal domain-like"/>
    <property type="match status" value="2"/>
</dbReference>
<feature type="domain" description="Novel STAND NTPase 1" evidence="3">
    <location>
        <begin position="179"/>
        <end position="440"/>
    </location>
</feature>
<feature type="region of interest" description="Disordered" evidence="2">
    <location>
        <begin position="617"/>
        <end position="645"/>
    </location>
</feature>
<dbReference type="RefSeq" id="WP_397090507.1">
    <property type="nucleotide sequence ID" value="NZ_JBITGY010000015.1"/>
</dbReference>
<protein>
    <recommendedName>
        <fullName evidence="3">Novel STAND NTPase 1 domain-containing protein</fullName>
    </recommendedName>
</protein>
<dbReference type="Proteomes" id="UP001612741">
    <property type="component" value="Unassembled WGS sequence"/>
</dbReference>
<evidence type="ECO:0000259" key="3">
    <source>
        <dbReference type="Pfam" id="PF20703"/>
    </source>
</evidence>
<dbReference type="PANTHER" id="PTHR19879:SF9">
    <property type="entry name" value="TRANSCRIPTION INITIATION FACTOR TFIID SUBUNIT 5"/>
    <property type="match status" value="1"/>
</dbReference>
<evidence type="ECO:0000256" key="2">
    <source>
        <dbReference type="SAM" id="MobiDB-lite"/>
    </source>
</evidence>
<dbReference type="Gene3D" id="3.40.50.300">
    <property type="entry name" value="P-loop containing nucleotide triphosphate hydrolases"/>
    <property type="match status" value="1"/>
</dbReference>
<feature type="repeat" description="WD" evidence="1">
    <location>
        <begin position="1139"/>
        <end position="1171"/>
    </location>
</feature>
<dbReference type="Pfam" id="PF00400">
    <property type="entry name" value="WD40"/>
    <property type="match status" value="1"/>
</dbReference>
<evidence type="ECO:0000313" key="4">
    <source>
        <dbReference type="EMBL" id="MFI6504674.1"/>
    </source>
</evidence>
<dbReference type="InterPro" id="IPR049052">
    <property type="entry name" value="nSTAND1"/>
</dbReference>
<dbReference type="Pfam" id="PF20703">
    <property type="entry name" value="nSTAND1"/>
    <property type="match status" value="2"/>
</dbReference>
<sequence>MGRRERPLDPAAGPVAAFAVELRMLREKAGSLPYRAMAAQVHFSAATLAAAAAGEKLPTLPVTLAYVAACGGDGRQWRARWEETCAAAREAASAAASAPYRGLARFETADQAYFFGRSALLDRLVTLVRAHRFVMVVGPSGCGKSSLLRAGLAPSLQPSAVRVLTPGTHPDLTAASGGEVIVVDQFEETFTLCQDPAERQAFIDALVTIGHDSEDTRVVLAVRADFFGHCARYPELIEAIRDATVPVGPMSPAELREAIIKPAAAAGLIVQRELTARIVEEVTGQPGGLPLMSHALLETWRRRHGKALTMAAYESAGGIDGAVTHTAEDLYADLTPAQQERLRHLLLRMITPGEAGAHDTRRPVGRAELSPGDSGALLLERLAAARLITLDDDTADLAHEALLTAWPRLRSWVEESREHLRVHRHLTEAATAWEDHARDPGTLYRGLRLAVAREYLAGRVEALTPHERAFLEASTAAHHGARRRGRVRTFFISVLVTLALMAASLAWQQSAANSRQEREAHVRRMIGTAESLRRSDPRLAMRLSLAAWQLADLPETRAALRTASLQPEQDSFTDPDVAPATQRWLSADGRSLLSLGASRVTRWDLDSRRVISTAPGPAARMPKVAKGAGDARRLPMLGRSGDDPAVTLWDVETGRHDPTPLDTANQGAEVTPSGHVITYHAHGSSYRVRVWDSSTLRPILHVSTPRKASGRKRSESVSALAVARSRGAQLPEVGAPDATISADGKTLALCVPGRPLQLWNLDGGHRMKALWAPTLSFEQCRDEQLVLAPDGRRLLTIAGARIRLWQLPEGKETPALNAADVYEAAFSQDGAFLATAGTDELLVWRMSHLDAPVFRYPLGGELALDLRIDPAGNRIRYIAGAVSSQVSATLTTVRTLQLTAVFTSGWRDEHAHQATFSPDGRKLATLYRNRIELRDSTTGQRLPDPPPLPCPTPTALPESPGCRAIAAFRPDSRALAYGDGISSPFTAKVWDLDRLRLSGASPSLRRGHSLAFTGKGTKLLVSGIHVFGDDASPLSKLDIVDLRTGSVSAVMPGIIGNFIAVDPAERLLATSLGQVADLSSGVPVLRQGGIGVANQLAFSPGGRFLAVSKGDGRTDLWDGQVQRHLGTLTPTSAGGYAGALAFSRDANTLAVGMGNGTIQLWDTATRQPSGAPIAMSGGGVRALALHGDTLYAAGEHIPLQRYDLTPAAAAVAVCRRAGDGLTPGDWTTYFAGYPYQPACG</sequence>
<dbReference type="EMBL" id="JBITGY010000015">
    <property type="protein sequence ID" value="MFI6504674.1"/>
    <property type="molecule type" value="Genomic_DNA"/>
</dbReference>
<dbReference type="InterPro" id="IPR001680">
    <property type="entry name" value="WD40_rpt"/>
</dbReference>
<keyword evidence="1" id="KW-0853">WD repeat</keyword>
<evidence type="ECO:0000313" key="5">
    <source>
        <dbReference type="Proteomes" id="UP001612741"/>
    </source>
</evidence>
<comment type="caution">
    <text evidence="4">The sequence shown here is derived from an EMBL/GenBank/DDBJ whole genome shotgun (WGS) entry which is preliminary data.</text>
</comment>
<keyword evidence="5" id="KW-1185">Reference proteome</keyword>
<name>A0ABW7ZAZ9_9ACTN</name>
<evidence type="ECO:0000256" key="1">
    <source>
        <dbReference type="PROSITE-ProRule" id="PRU00221"/>
    </source>
</evidence>